<evidence type="ECO:0000256" key="2">
    <source>
        <dbReference type="SAM" id="MobiDB-lite"/>
    </source>
</evidence>
<evidence type="ECO:0000313" key="3">
    <source>
        <dbReference type="EMBL" id="CAB9531638.1"/>
    </source>
</evidence>
<accession>A0A9N8HY91</accession>
<dbReference type="AlphaFoldDB" id="A0A9N8HY91"/>
<gene>
    <name evidence="3" type="ORF">SEMRO_3777_G350970.1</name>
</gene>
<proteinExistence type="predicted"/>
<reference evidence="3" key="1">
    <citation type="submission" date="2020-06" db="EMBL/GenBank/DDBJ databases">
        <authorList>
            <consortium name="Plant Systems Biology data submission"/>
        </authorList>
    </citation>
    <scope>NUCLEOTIDE SEQUENCE</scope>
    <source>
        <strain evidence="3">D6</strain>
    </source>
</reference>
<dbReference type="EMBL" id="CAICTM010003775">
    <property type="protein sequence ID" value="CAB9531638.1"/>
    <property type="molecule type" value="Genomic_DNA"/>
</dbReference>
<protein>
    <submittedName>
        <fullName evidence="3">Uncharacterized protein</fullName>
    </submittedName>
</protein>
<name>A0A9N8HY91_9STRA</name>
<keyword evidence="1" id="KW-0175">Coiled coil</keyword>
<sequence>MVDEDADPEAAYLKSLNDLNSMACSILDTAGYNSKSLQIKLTSFSSKKRQDAILKPRTRERQDAIAKVKVGGGKHFQLTGGAALNEDDYFISLQRSALQSELESLEQQKRKKQESEKRETDALALLQANENRGDDKWNSKELKTLLSWKMEGPVPTKLSTKPNRLAKWMALKAKVVPPAARWTTQDQAELERLKHKIDHITLEDTELGRQRQRMQLEALSTVRGMSESERDEFLRSLANGRSSDNDGDSVVSDRGGSGNNRV</sequence>
<comment type="caution">
    <text evidence="3">The sequence shown here is derived from an EMBL/GenBank/DDBJ whole genome shotgun (WGS) entry which is preliminary data.</text>
</comment>
<organism evidence="3 4">
    <name type="scientific">Seminavis robusta</name>
    <dbReference type="NCBI Taxonomy" id="568900"/>
    <lineage>
        <taxon>Eukaryota</taxon>
        <taxon>Sar</taxon>
        <taxon>Stramenopiles</taxon>
        <taxon>Ochrophyta</taxon>
        <taxon>Bacillariophyta</taxon>
        <taxon>Bacillariophyceae</taxon>
        <taxon>Bacillariophycidae</taxon>
        <taxon>Naviculales</taxon>
        <taxon>Naviculaceae</taxon>
        <taxon>Seminavis</taxon>
    </lineage>
</organism>
<feature type="region of interest" description="Disordered" evidence="2">
    <location>
        <begin position="221"/>
        <end position="262"/>
    </location>
</feature>
<keyword evidence="4" id="KW-1185">Reference proteome</keyword>
<evidence type="ECO:0000256" key="1">
    <source>
        <dbReference type="SAM" id="Coils"/>
    </source>
</evidence>
<dbReference type="Proteomes" id="UP001153069">
    <property type="component" value="Unassembled WGS sequence"/>
</dbReference>
<evidence type="ECO:0000313" key="4">
    <source>
        <dbReference type="Proteomes" id="UP001153069"/>
    </source>
</evidence>
<feature type="coiled-coil region" evidence="1">
    <location>
        <begin position="95"/>
        <end position="122"/>
    </location>
</feature>